<dbReference type="AlphaFoldDB" id="A0A2G9TG71"/>
<protein>
    <submittedName>
        <fullName evidence="1">Uncharacterized protein</fullName>
    </submittedName>
</protein>
<name>A0A2G9TG71_TELCI</name>
<organism evidence="1 2">
    <name type="scientific">Teladorsagia circumcincta</name>
    <name type="common">Brown stomach worm</name>
    <name type="synonym">Ostertagia circumcincta</name>
    <dbReference type="NCBI Taxonomy" id="45464"/>
    <lineage>
        <taxon>Eukaryota</taxon>
        <taxon>Metazoa</taxon>
        <taxon>Ecdysozoa</taxon>
        <taxon>Nematoda</taxon>
        <taxon>Chromadorea</taxon>
        <taxon>Rhabditida</taxon>
        <taxon>Rhabditina</taxon>
        <taxon>Rhabditomorpha</taxon>
        <taxon>Strongyloidea</taxon>
        <taxon>Trichostrongylidae</taxon>
        <taxon>Teladorsagia</taxon>
    </lineage>
</organism>
<proteinExistence type="predicted"/>
<dbReference type="Proteomes" id="UP000230423">
    <property type="component" value="Unassembled WGS sequence"/>
</dbReference>
<reference evidence="1 2" key="1">
    <citation type="submission" date="2015-09" db="EMBL/GenBank/DDBJ databases">
        <title>Draft genome of the parasitic nematode Teladorsagia circumcincta isolate WARC Sus (inbred).</title>
        <authorList>
            <person name="Mitreva M."/>
        </authorList>
    </citation>
    <scope>NUCLEOTIDE SEQUENCE [LARGE SCALE GENOMIC DNA]</scope>
    <source>
        <strain evidence="1 2">S</strain>
    </source>
</reference>
<sequence>MTRTPLHPWEVPVKVWQRLHMDFAETTDGMSRSAPAPDVALCEPAHGAEEEFAISTRIGTAQPPWCFRGGRRCEWSDGTSTGGSRRCHADGCSRVKEPGERERTVEPKATPQFVDEGTQCLIEK</sequence>
<dbReference type="EMBL" id="KZ371901">
    <property type="protein sequence ID" value="PIO56941.1"/>
    <property type="molecule type" value="Genomic_DNA"/>
</dbReference>
<evidence type="ECO:0000313" key="2">
    <source>
        <dbReference type="Proteomes" id="UP000230423"/>
    </source>
</evidence>
<keyword evidence="2" id="KW-1185">Reference proteome</keyword>
<evidence type="ECO:0000313" key="1">
    <source>
        <dbReference type="EMBL" id="PIO56941.1"/>
    </source>
</evidence>
<accession>A0A2G9TG71</accession>
<gene>
    <name evidence="1" type="ORF">TELCIR_21658</name>
</gene>